<protein>
    <submittedName>
        <fullName evidence="2">Uncharacterized protein</fullName>
    </submittedName>
</protein>
<feature type="compositionally biased region" description="Polar residues" evidence="1">
    <location>
        <begin position="179"/>
        <end position="200"/>
    </location>
</feature>
<dbReference type="AlphaFoldDB" id="A0A0J7BGT7"/>
<reference evidence="3" key="1">
    <citation type="journal article" date="2010" name="Genome Res.">
        <title>Population genomic sequencing of Coccidioides fungi reveals recent hybridization and transposon control.</title>
        <authorList>
            <person name="Neafsey D.E."/>
            <person name="Barker B.M."/>
            <person name="Sharpton T.J."/>
            <person name="Stajich J.E."/>
            <person name="Park D.J."/>
            <person name="Whiston E."/>
            <person name="Hung C.-Y."/>
            <person name="McMahan C."/>
            <person name="White J."/>
            <person name="Sykes S."/>
            <person name="Heiman D."/>
            <person name="Young S."/>
            <person name="Zeng Q."/>
            <person name="Abouelleil A."/>
            <person name="Aftuck L."/>
            <person name="Bessette D."/>
            <person name="Brown A."/>
            <person name="FitzGerald M."/>
            <person name="Lui A."/>
            <person name="Macdonald J.P."/>
            <person name="Priest M."/>
            <person name="Orbach M.J."/>
            <person name="Galgiani J.N."/>
            <person name="Kirkland T.N."/>
            <person name="Cole G.T."/>
            <person name="Birren B.W."/>
            <person name="Henn M.R."/>
            <person name="Taylor J.W."/>
            <person name="Rounsley S.D."/>
        </authorList>
    </citation>
    <scope>NUCLEOTIDE SEQUENCE [LARGE SCALE GENOMIC DNA]</scope>
    <source>
        <strain evidence="3">RMSCC 2394</strain>
    </source>
</reference>
<dbReference type="EMBL" id="DS028099">
    <property type="protein sequence ID" value="KMP09482.1"/>
    <property type="molecule type" value="Genomic_DNA"/>
</dbReference>
<feature type="region of interest" description="Disordered" evidence="1">
    <location>
        <begin position="110"/>
        <end position="200"/>
    </location>
</feature>
<dbReference type="Proteomes" id="UP000054565">
    <property type="component" value="Unassembled WGS sequence"/>
</dbReference>
<feature type="compositionally biased region" description="Low complexity" evidence="1">
    <location>
        <begin position="120"/>
        <end position="148"/>
    </location>
</feature>
<dbReference type="OrthoDB" id="4210672at2759"/>
<evidence type="ECO:0000313" key="2">
    <source>
        <dbReference type="EMBL" id="KMP09482.1"/>
    </source>
</evidence>
<name>A0A0J7BGT7_COCIT</name>
<feature type="compositionally biased region" description="Basic and acidic residues" evidence="1">
    <location>
        <begin position="167"/>
        <end position="178"/>
    </location>
</feature>
<evidence type="ECO:0000313" key="3">
    <source>
        <dbReference type="Proteomes" id="UP000054565"/>
    </source>
</evidence>
<sequence length="200" mass="22245">MNTVIKNTYEVSVVTFAQAINKKLKTVFANMPKETSSVNNKPDTLNGEVIKALQEIFLILKEIQEIQEINFVTVSDIKNTLYLKCSFNEQQNMASKSVSSSHDMTPTQIIISAKPSMPVVKNPNANKKNAEKNNVNNKNVNKNNANKNNADKNDADKDVNNKNANKKGAESKNAEKADTNVTSNVSSKDFQNWFFSQGDL</sequence>
<organism evidence="2 3">
    <name type="scientific">Coccidioides immitis RMSCC 2394</name>
    <dbReference type="NCBI Taxonomy" id="404692"/>
    <lineage>
        <taxon>Eukaryota</taxon>
        <taxon>Fungi</taxon>
        <taxon>Dikarya</taxon>
        <taxon>Ascomycota</taxon>
        <taxon>Pezizomycotina</taxon>
        <taxon>Eurotiomycetes</taxon>
        <taxon>Eurotiomycetidae</taxon>
        <taxon>Onygenales</taxon>
        <taxon>Onygenaceae</taxon>
        <taxon>Coccidioides</taxon>
    </lineage>
</organism>
<feature type="compositionally biased region" description="Basic and acidic residues" evidence="1">
    <location>
        <begin position="149"/>
        <end position="160"/>
    </location>
</feature>
<evidence type="ECO:0000256" key="1">
    <source>
        <dbReference type="SAM" id="MobiDB-lite"/>
    </source>
</evidence>
<accession>A0A0J7BGT7</accession>
<proteinExistence type="predicted"/>
<gene>
    <name evidence="2" type="ORF">CIRG_09652</name>
</gene>